<dbReference type="PROSITE" id="PS50089">
    <property type="entry name" value="ZF_RING_2"/>
    <property type="match status" value="1"/>
</dbReference>
<comment type="caution">
    <text evidence="3">The sequence shown here is derived from an EMBL/GenBank/DDBJ whole genome shotgun (WGS) entry which is preliminary data.</text>
</comment>
<dbReference type="GO" id="GO:0061630">
    <property type="term" value="F:ubiquitin protein ligase activity"/>
    <property type="evidence" value="ECO:0007669"/>
    <property type="project" value="TreeGrafter"/>
</dbReference>
<dbReference type="GO" id="GO:0016020">
    <property type="term" value="C:membrane"/>
    <property type="evidence" value="ECO:0007669"/>
    <property type="project" value="TreeGrafter"/>
</dbReference>
<dbReference type="CDD" id="cd16473">
    <property type="entry name" value="RING-H2_RNF103"/>
    <property type="match status" value="1"/>
</dbReference>
<gene>
    <name evidence="3" type="ORF">ZIOFF_057969</name>
</gene>
<dbReference type="SMART" id="SM00184">
    <property type="entry name" value="RING"/>
    <property type="match status" value="1"/>
</dbReference>
<sequence>MQAPISTPRFSPPNMEMDLTPTMVNAGGFLLRVQARMMIHHRPTTAPPQLTARFRRRTTSHQDASAGGFTVSLPISLVDHRRTLEREAQAMFTRLLGDDVGVGVGRPELRIMVVSFCAYTVMASSILRVGGAMRISSEVVIADAPLAVLADLPEISGGLARPEASWAVEALEMVLAEQAAGPCAICLEDFEVAARLLVMPCRRHRFHEACLREWLHRSHCCPLCRFSL</sequence>
<protein>
    <recommendedName>
        <fullName evidence="2">RING-type domain-containing protein</fullName>
    </recommendedName>
</protein>
<name>A0A8J5KHC4_ZINOF</name>
<accession>A0A8J5KHC4</accession>
<dbReference type="SUPFAM" id="SSF57850">
    <property type="entry name" value="RING/U-box"/>
    <property type="match status" value="1"/>
</dbReference>
<dbReference type="Proteomes" id="UP000734854">
    <property type="component" value="Unassembled WGS sequence"/>
</dbReference>
<dbReference type="PANTHER" id="PTHR22765">
    <property type="entry name" value="RING FINGER AND PROTEASE ASSOCIATED DOMAIN-CONTAINING"/>
    <property type="match status" value="1"/>
</dbReference>
<dbReference type="PANTHER" id="PTHR22765:SF183">
    <property type="entry name" value="OS06G0534800 PROTEIN"/>
    <property type="match status" value="1"/>
</dbReference>
<evidence type="ECO:0000313" key="4">
    <source>
        <dbReference type="Proteomes" id="UP000734854"/>
    </source>
</evidence>
<dbReference type="AlphaFoldDB" id="A0A8J5KHC4"/>
<reference evidence="3 4" key="1">
    <citation type="submission" date="2020-08" db="EMBL/GenBank/DDBJ databases">
        <title>Plant Genome Project.</title>
        <authorList>
            <person name="Zhang R.-G."/>
        </authorList>
    </citation>
    <scope>NUCLEOTIDE SEQUENCE [LARGE SCALE GENOMIC DNA]</scope>
    <source>
        <tissue evidence="3">Rhizome</tissue>
    </source>
</reference>
<keyword evidence="1" id="KW-0479">Metal-binding</keyword>
<keyword evidence="1" id="KW-0862">Zinc</keyword>
<keyword evidence="4" id="KW-1185">Reference proteome</keyword>
<dbReference type="EMBL" id="JACMSC010000016">
    <property type="protein sequence ID" value="KAG6481369.1"/>
    <property type="molecule type" value="Genomic_DNA"/>
</dbReference>
<dbReference type="Gene3D" id="3.30.40.10">
    <property type="entry name" value="Zinc/RING finger domain, C3HC4 (zinc finger)"/>
    <property type="match status" value="1"/>
</dbReference>
<keyword evidence="1" id="KW-0863">Zinc-finger</keyword>
<evidence type="ECO:0000313" key="3">
    <source>
        <dbReference type="EMBL" id="KAG6481369.1"/>
    </source>
</evidence>
<evidence type="ECO:0000259" key="2">
    <source>
        <dbReference type="PROSITE" id="PS50089"/>
    </source>
</evidence>
<feature type="domain" description="RING-type" evidence="2">
    <location>
        <begin position="183"/>
        <end position="225"/>
    </location>
</feature>
<dbReference type="GO" id="GO:0008270">
    <property type="term" value="F:zinc ion binding"/>
    <property type="evidence" value="ECO:0007669"/>
    <property type="project" value="UniProtKB-KW"/>
</dbReference>
<organism evidence="3 4">
    <name type="scientific">Zingiber officinale</name>
    <name type="common">Ginger</name>
    <name type="synonym">Amomum zingiber</name>
    <dbReference type="NCBI Taxonomy" id="94328"/>
    <lineage>
        <taxon>Eukaryota</taxon>
        <taxon>Viridiplantae</taxon>
        <taxon>Streptophyta</taxon>
        <taxon>Embryophyta</taxon>
        <taxon>Tracheophyta</taxon>
        <taxon>Spermatophyta</taxon>
        <taxon>Magnoliopsida</taxon>
        <taxon>Liliopsida</taxon>
        <taxon>Zingiberales</taxon>
        <taxon>Zingiberaceae</taxon>
        <taxon>Zingiber</taxon>
    </lineage>
</organism>
<dbReference type="InterPro" id="IPR013083">
    <property type="entry name" value="Znf_RING/FYVE/PHD"/>
</dbReference>
<dbReference type="InterPro" id="IPR001841">
    <property type="entry name" value="Znf_RING"/>
</dbReference>
<proteinExistence type="predicted"/>
<evidence type="ECO:0000256" key="1">
    <source>
        <dbReference type="PROSITE-ProRule" id="PRU00175"/>
    </source>
</evidence>
<dbReference type="Pfam" id="PF13639">
    <property type="entry name" value="zf-RING_2"/>
    <property type="match status" value="1"/>
</dbReference>
<dbReference type="GO" id="GO:0006511">
    <property type="term" value="P:ubiquitin-dependent protein catabolic process"/>
    <property type="evidence" value="ECO:0007669"/>
    <property type="project" value="TreeGrafter"/>
</dbReference>
<dbReference type="InterPro" id="IPR051826">
    <property type="entry name" value="E3_ubiquitin-ligase_domain"/>
</dbReference>